<keyword evidence="7" id="KW-0472">Membrane</keyword>
<dbReference type="GO" id="GO:0005743">
    <property type="term" value="C:mitochondrial inner membrane"/>
    <property type="evidence" value="ECO:0007669"/>
    <property type="project" value="TreeGrafter"/>
</dbReference>
<dbReference type="InterPro" id="IPR018625">
    <property type="entry name" value="Pet100"/>
</dbReference>
<evidence type="ECO:0000313" key="10">
    <source>
        <dbReference type="Proteomes" id="UP000002358"/>
    </source>
</evidence>
<evidence type="ECO:0000256" key="6">
    <source>
        <dbReference type="ARBA" id="ARBA00023128"/>
    </source>
</evidence>
<dbReference type="OMA" id="MALYMTF"/>
<keyword evidence="5" id="KW-1133">Transmembrane helix</keyword>
<protein>
    <recommendedName>
        <fullName evidence="11">Protein PET100 homolog, mitochondrial</fullName>
    </recommendedName>
</protein>
<dbReference type="PANTHER" id="PTHR33968">
    <property type="entry name" value="PROTEIN PET100 HOMOLOG, MITOCHONDRIAL"/>
    <property type="match status" value="1"/>
</dbReference>
<accession>A0A7M7G5K2</accession>
<organism evidence="9 10">
    <name type="scientific">Nasonia vitripennis</name>
    <name type="common">Parasitic wasp</name>
    <dbReference type="NCBI Taxonomy" id="7425"/>
    <lineage>
        <taxon>Eukaryota</taxon>
        <taxon>Metazoa</taxon>
        <taxon>Ecdysozoa</taxon>
        <taxon>Arthropoda</taxon>
        <taxon>Hexapoda</taxon>
        <taxon>Insecta</taxon>
        <taxon>Pterygota</taxon>
        <taxon>Neoptera</taxon>
        <taxon>Endopterygota</taxon>
        <taxon>Hymenoptera</taxon>
        <taxon>Apocrita</taxon>
        <taxon>Proctotrupomorpha</taxon>
        <taxon>Chalcidoidea</taxon>
        <taxon>Pteromalidae</taxon>
        <taxon>Pteromalinae</taxon>
        <taxon>Nasonia</taxon>
    </lineage>
</organism>
<dbReference type="PANTHER" id="PTHR33968:SF1">
    <property type="entry name" value="PROTEIN PET100 HOMOLOG, MITOCHONDRIAL"/>
    <property type="match status" value="1"/>
</dbReference>
<dbReference type="Proteomes" id="UP000002358">
    <property type="component" value="Chromosome 3"/>
</dbReference>
<dbReference type="InParanoid" id="A0A7M7G5K2"/>
<evidence type="ECO:0000256" key="8">
    <source>
        <dbReference type="ARBA" id="ARBA00038077"/>
    </source>
</evidence>
<sequence>MLVKRFQKRWQWEVAKMFMYMSFPVMCFHYFNTPQIFEEEVTKIKKLHYPPTSPEQREEIENMIREVNAKRELRALKEMEAAREQKKFA</sequence>
<evidence type="ECO:0000256" key="4">
    <source>
        <dbReference type="ARBA" id="ARBA00022946"/>
    </source>
</evidence>
<keyword evidence="4" id="KW-0809">Transit peptide</keyword>
<evidence type="ECO:0000256" key="2">
    <source>
        <dbReference type="ARBA" id="ARBA00004325"/>
    </source>
</evidence>
<dbReference type="GO" id="GO:0051082">
    <property type="term" value="F:unfolded protein binding"/>
    <property type="evidence" value="ECO:0007669"/>
    <property type="project" value="TreeGrafter"/>
</dbReference>
<dbReference type="AlphaFoldDB" id="A0A7M7G5K2"/>
<evidence type="ECO:0000313" key="9">
    <source>
        <dbReference type="EnsemblMetazoa" id="XP_001604964"/>
    </source>
</evidence>
<name>A0A7M7G5K2_NASVI</name>
<gene>
    <name evidence="9" type="primary">100119579</name>
</gene>
<dbReference type="KEGG" id="nvi:100119579"/>
<evidence type="ECO:0000256" key="1">
    <source>
        <dbReference type="ARBA" id="ARBA00004167"/>
    </source>
</evidence>
<keyword evidence="6" id="KW-0496">Mitochondrion</keyword>
<proteinExistence type="inferred from homology"/>
<evidence type="ECO:0000256" key="5">
    <source>
        <dbReference type="ARBA" id="ARBA00022989"/>
    </source>
</evidence>
<comment type="subcellular location">
    <subcellularLocation>
        <location evidence="1">Membrane</location>
        <topology evidence="1">Single-pass membrane protein</topology>
    </subcellularLocation>
    <subcellularLocation>
        <location evidence="2">Mitochondrion membrane</location>
    </subcellularLocation>
</comment>
<dbReference type="EnsemblMetazoa" id="XM_001604914">
    <property type="protein sequence ID" value="XP_001604964"/>
    <property type="gene ID" value="LOC100119579"/>
</dbReference>
<evidence type="ECO:0000256" key="3">
    <source>
        <dbReference type="ARBA" id="ARBA00022692"/>
    </source>
</evidence>
<evidence type="ECO:0000256" key="7">
    <source>
        <dbReference type="ARBA" id="ARBA00023136"/>
    </source>
</evidence>
<dbReference type="FunCoup" id="A0A7M7G5K2">
    <property type="interactions" value="32"/>
</dbReference>
<keyword evidence="10" id="KW-1185">Reference proteome</keyword>
<comment type="similarity">
    <text evidence="8">Belongs to the PET100 family.</text>
</comment>
<dbReference type="Pfam" id="PF09803">
    <property type="entry name" value="Pet100"/>
    <property type="match status" value="1"/>
</dbReference>
<dbReference type="GO" id="GO:0033617">
    <property type="term" value="P:mitochondrial respiratory chain complex IV assembly"/>
    <property type="evidence" value="ECO:0007669"/>
    <property type="project" value="InterPro"/>
</dbReference>
<reference evidence="9" key="1">
    <citation type="submission" date="2021-01" db="UniProtKB">
        <authorList>
            <consortium name="EnsemblMetazoa"/>
        </authorList>
    </citation>
    <scope>IDENTIFICATION</scope>
</reference>
<evidence type="ECO:0008006" key="11">
    <source>
        <dbReference type="Google" id="ProtNLM"/>
    </source>
</evidence>
<keyword evidence="3" id="KW-0812">Transmembrane</keyword>
<dbReference type="OrthoDB" id="18175at2759"/>